<dbReference type="OrthoDB" id="9798761at2"/>
<evidence type="ECO:0000313" key="6">
    <source>
        <dbReference type="Proteomes" id="UP000236197"/>
    </source>
</evidence>
<dbReference type="Pfam" id="PF14088">
    <property type="entry name" value="DUF4268"/>
    <property type="match status" value="1"/>
</dbReference>
<evidence type="ECO:0008006" key="7">
    <source>
        <dbReference type="Google" id="ProtNLM"/>
    </source>
</evidence>
<feature type="domain" description="DUF4268" evidence="3">
    <location>
        <begin position="837"/>
        <end position="975"/>
    </location>
</feature>
<name>A0A2K2UA80_9ACTN</name>
<dbReference type="Pfam" id="PF07510">
    <property type="entry name" value="GmrSD_C"/>
    <property type="match status" value="1"/>
</dbReference>
<feature type="domain" description="GmrSD restriction endonucleases C-terminal" evidence="2">
    <location>
        <begin position="557"/>
        <end position="696"/>
    </location>
</feature>
<evidence type="ECO:0000259" key="4">
    <source>
        <dbReference type="Pfam" id="PF18755"/>
    </source>
</evidence>
<reference evidence="6" key="1">
    <citation type="submission" date="2018-01" db="EMBL/GenBank/DDBJ databases">
        <title>Rubneribacter badeniensis gen. nov., sp. nov., and Colonibacter rubneri, gen. nov., sp. nov., WGS of new members of the Eggerthellaceae.</title>
        <authorList>
            <person name="Danylec N."/>
            <person name="Stoll D.A."/>
            <person name="Doetsch A."/>
            <person name="Kulling S.E."/>
            <person name="Huch M."/>
        </authorList>
    </citation>
    <scope>NUCLEOTIDE SEQUENCE [LARGE SCALE GENOMIC DNA]</scope>
    <source>
        <strain evidence="6">ResAG-96</strain>
    </source>
</reference>
<dbReference type="InterPro" id="IPR040843">
    <property type="entry name" value="RAMA"/>
</dbReference>
<evidence type="ECO:0000259" key="3">
    <source>
        <dbReference type="Pfam" id="PF14088"/>
    </source>
</evidence>
<dbReference type="AlphaFoldDB" id="A0A2K2UA80"/>
<keyword evidence="6" id="KW-1185">Reference proteome</keyword>
<dbReference type="EMBL" id="PPEK01000012">
    <property type="protein sequence ID" value="PNV67142.1"/>
    <property type="molecule type" value="Genomic_DNA"/>
</dbReference>
<dbReference type="Proteomes" id="UP000236197">
    <property type="component" value="Unassembled WGS sequence"/>
</dbReference>
<comment type="caution">
    <text evidence="5">The sequence shown here is derived from an EMBL/GenBank/DDBJ whole genome shotgun (WGS) entry which is preliminary data.</text>
</comment>
<evidence type="ECO:0000259" key="2">
    <source>
        <dbReference type="Pfam" id="PF07510"/>
    </source>
</evidence>
<organism evidence="5 6">
    <name type="scientific">Enteroscipio rubneri</name>
    <dbReference type="NCBI Taxonomy" id="2070686"/>
    <lineage>
        <taxon>Bacteria</taxon>
        <taxon>Bacillati</taxon>
        <taxon>Actinomycetota</taxon>
        <taxon>Coriobacteriia</taxon>
        <taxon>Eggerthellales</taxon>
        <taxon>Eggerthellaceae</taxon>
        <taxon>Enteroscipio</taxon>
    </lineage>
</organism>
<gene>
    <name evidence="5" type="ORF">C2L71_09410</name>
</gene>
<dbReference type="PANTHER" id="PTHR35149">
    <property type="entry name" value="SLL5132 PROTEIN"/>
    <property type="match status" value="1"/>
</dbReference>
<proteinExistence type="predicted"/>
<dbReference type="PANTHER" id="PTHR35149:SF2">
    <property type="entry name" value="DUF262 DOMAIN-CONTAINING PROTEIN"/>
    <property type="match status" value="1"/>
</dbReference>
<feature type="domain" description="GmrSD restriction endonucleases N-terminal" evidence="1">
    <location>
        <begin position="138"/>
        <end position="355"/>
    </location>
</feature>
<evidence type="ECO:0000259" key="1">
    <source>
        <dbReference type="Pfam" id="PF03235"/>
    </source>
</evidence>
<dbReference type="Pfam" id="PF03235">
    <property type="entry name" value="GmrSD_N"/>
    <property type="match status" value="1"/>
</dbReference>
<protein>
    <recommendedName>
        <fullName evidence="7">DUF262 domain-containing protein</fullName>
    </recommendedName>
</protein>
<dbReference type="InterPro" id="IPR011089">
    <property type="entry name" value="GmrSD_C"/>
</dbReference>
<evidence type="ECO:0000313" key="5">
    <source>
        <dbReference type="EMBL" id="PNV67142.1"/>
    </source>
</evidence>
<accession>A0A2K2UA80</accession>
<dbReference type="InterPro" id="IPR025364">
    <property type="entry name" value="DUF4268"/>
</dbReference>
<dbReference type="InterPro" id="IPR004919">
    <property type="entry name" value="GmrSD_N"/>
</dbReference>
<sequence>MARFATRFTAGGKGAKRRAFSAMSTAFSKVSAYSAVVLAGLPGSRGSLASSWGRPSAVPGALSSKVAFLSRRKGICSIHSAIYRPICISRCSIIRYPTLSCFAIMKSDGVAMRLKTPIRRGAFMEPSAAYLLDNLSAQSLRYIIPVFQRKYAWDEEQCRQLWDDIVAVGNAESGSHFTGSIVWVRNGEVGGDGGITALLIDGQQRLTTLSLLLLALADFAQDHEGRAPDGEDLDFFAEDICNDYLLHKKRSKGPDRYKITLSEEDNETYHSLIEHVVDASSPVVEESQRILDNYEFFRSRLSSYGDPNAIWRGVRRLQVISVSLSPGDDNPQLIFESMNSTGKDLAASDLVRNFVLMGLPVDEQNRLYEHYWRRIERTLQSAVFVSAFDEFLQDYLTIRNAPEAINRKDIYPAFKRVVIGNDIDEGCEVEGLLGEMLQYAGYYARVRLGSEQDALLRERFDNLVKLGVTVVDPLLMHFCSLQDSGRIERKELVRLLDIAECYLMRRAVCSCATNSLNKFFPSCIAKLEVQAEIGSESISDIFLALLELERGTARRFPDDAEFAGNLAGRNVYAFKKALYLLYRLENARHAKNPTDFFTGQFTIEHIMPQNALAHGDWIDMLGGEAEAARVHAELLHNVGNLTVTAYNSELSDGTFSEKKSRMVGGFGNDVVLLSQGVAAADEWNEAAILARRDNLVADALQVWGKPVVDETVMDRVSAQAKPKSASARAETFRDLFANGFVNGSTVLVHEGRNGRILAYVTEDGRIRIENEDVVKSPSVAAIRSQQLRFGGVSSRNGWRYWRVMEDGRPGVMLDDLRLRAAAGLDVGIQTEEGICELRASFWGGLYEYASEYPGFSDAFGDLSERVRNTSHYCDLSCGTSRRHVCLMLLTRPSSRGVAAQEWFDESDAYPDFWNRRAEINRCFDTESEPEWDEPGVGKKSRSVTMRYPLDVTDPDTWEEAYEWLVRRAWELRTAFA</sequence>
<feature type="domain" description="RAMA" evidence="4">
    <location>
        <begin position="719"/>
        <end position="817"/>
    </location>
</feature>
<dbReference type="Pfam" id="PF18755">
    <property type="entry name" value="RAMA"/>
    <property type="match status" value="1"/>
</dbReference>